<dbReference type="EMBL" id="CAXKWB010006665">
    <property type="protein sequence ID" value="CAL4083825.1"/>
    <property type="molecule type" value="Genomic_DNA"/>
</dbReference>
<keyword evidence="2" id="KW-1185">Reference proteome</keyword>
<dbReference type="AlphaFoldDB" id="A0AAV2QJS9"/>
<sequence length="106" mass="11742">ACVNHPLVEMAPREPEHEPNMLQYLREAWESKGWDIPPTLKNGDGKTGEVRKGRELVYKTYVDYGADITLLESRNGIVRGTTGLTTWVGAAVLADFVVNSVAEITK</sequence>
<accession>A0AAV2QJS9</accession>
<feature type="non-terminal residue" evidence="1">
    <location>
        <position position="106"/>
    </location>
</feature>
<evidence type="ECO:0000313" key="1">
    <source>
        <dbReference type="EMBL" id="CAL4083825.1"/>
    </source>
</evidence>
<reference evidence="1 2" key="1">
    <citation type="submission" date="2024-05" db="EMBL/GenBank/DDBJ databases">
        <authorList>
            <person name="Wallberg A."/>
        </authorList>
    </citation>
    <scope>NUCLEOTIDE SEQUENCE [LARGE SCALE GENOMIC DNA]</scope>
</reference>
<feature type="non-terminal residue" evidence="1">
    <location>
        <position position="1"/>
    </location>
</feature>
<dbReference type="Proteomes" id="UP001497623">
    <property type="component" value="Unassembled WGS sequence"/>
</dbReference>
<name>A0AAV2QJS9_MEGNR</name>
<comment type="caution">
    <text evidence="1">The sequence shown here is derived from an EMBL/GenBank/DDBJ whole genome shotgun (WGS) entry which is preliminary data.</text>
</comment>
<evidence type="ECO:0000313" key="2">
    <source>
        <dbReference type="Proteomes" id="UP001497623"/>
    </source>
</evidence>
<gene>
    <name evidence="1" type="ORF">MNOR_LOCUS12238</name>
</gene>
<organism evidence="1 2">
    <name type="scientific">Meganyctiphanes norvegica</name>
    <name type="common">Northern krill</name>
    <name type="synonym">Thysanopoda norvegica</name>
    <dbReference type="NCBI Taxonomy" id="48144"/>
    <lineage>
        <taxon>Eukaryota</taxon>
        <taxon>Metazoa</taxon>
        <taxon>Ecdysozoa</taxon>
        <taxon>Arthropoda</taxon>
        <taxon>Crustacea</taxon>
        <taxon>Multicrustacea</taxon>
        <taxon>Malacostraca</taxon>
        <taxon>Eumalacostraca</taxon>
        <taxon>Eucarida</taxon>
        <taxon>Euphausiacea</taxon>
        <taxon>Euphausiidae</taxon>
        <taxon>Meganyctiphanes</taxon>
    </lineage>
</organism>
<proteinExistence type="predicted"/>
<protein>
    <submittedName>
        <fullName evidence="1">Uncharacterized protein</fullName>
    </submittedName>
</protein>